<dbReference type="AlphaFoldDB" id="A0A1Y1T490"/>
<evidence type="ECO:0000313" key="1">
    <source>
        <dbReference type="EMBL" id="ORL45263.1"/>
    </source>
</evidence>
<gene>
    <name evidence="1" type="ORF">IIF7_12447</name>
</gene>
<keyword evidence="2" id="KW-1185">Reference proteome</keyword>
<protein>
    <submittedName>
        <fullName evidence="1">Uncharacterized protein</fullName>
    </submittedName>
</protein>
<sequence length="129" mass="15356">MPKIIDEGVLYISPEYRAVIHKCACGCGEKVHTPLAPTNWKLIYDGKQTSLEPSIGNWSFDCRSHYWIINSEIIWAESWSNHQVFEKRKRDRQETIEYFKSHGNKNKSHSKVTNKERNWLWIKILNFFK</sequence>
<accession>A0A1Y1T490</accession>
<comment type="caution">
    <text evidence="1">The sequence shown here is derived from an EMBL/GenBank/DDBJ whole genome shotgun (WGS) entry which is preliminary data.</text>
</comment>
<dbReference type="STRING" id="1185767.IIF7_12447"/>
<dbReference type="Pfam" id="PF20137">
    <property type="entry name" value="BubE"/>
    <property type="match status" value="1"/>
</dbReference>
<dbReference type="EMBL" id="ARYN01000010">
    <property type="protein sequence ID" value="ORL45263.1"/>
    <property type="molecule type" value="Genomic_DNA"/>
</dbReference>
<proteinExistence type="predicted"/>
<evidence type="ECO:0000313" key="2">
    <source>
        <dbReference type="Proteomes" id="UP000192746"/>
    </source>
</evidence>
<organism evidence="1 2">
    <name type="scientific">Zunongwangia atlantica 22II14-10F7</name>
    <dbReference type="NCBI Taxonomy" id="1185767"/>
    <lineage>
        <taxon>Bacteria</taxon>
        <taxon>Pseudomonadati</taxon>
        <taxon>Bacteroidota</taxon>
        <taxon>Flavobacteriia</taxon>
        <taxon>Flavobacteriales</taxon>
        <taxon>Flavobacteriaceae</taxon>
        <taxon>Zunongwangia</taxon>
    </lineage>
</organism>
<dbReference type="InterPro" id="IPR045384">
    <property type="entry name" value="DUF6527"/>
</dbReference>
<dbReference type="OrthoDB" id="3788717at2"/>
<name>A0A1Y1T490_9FLAO</name>
<dbReference type="Proteomes" id="UP000192746">
    <property type="component" value="Unassembled WGS sequence"/>
</dbReference>
<dbReference type="RefSeq" id="WP_084842027.1">
    <property type="nucleotide sequence ID" value="NZ_ARYN01000010.1"/>
</dbReference>
<reference evidence="1 2" key="1">
    <citation type="submission" date="2013-04" db="EMBL/GenBank/DDBJ databases">
        <title>Zunongwangia sp. 22II14-10F7 Genome Sequencing.</title>
        <authorList>
            <person name="Lai Q."/>
            <person name="Shao Z."/>
        </authorList>
    </citation>
    <scope>NUCLEOTIDE SEQUENCE [LARGE SCALE GENOMIC DNA]</scope>
    <source>
        <strain evidence="1 2">22II14-10F7</strain>
    </source>
</reference>